<feature type="region of interest" description="Disordered" evidence="1">
    <location>
        <begin position="78"/>
        <end position="130"/>
    </location>
</feature>
<evidence type="ECO:0000313" key="3">
    <source>
        <dbReference type="Proteomes" id="UP000002316"/>
    </source>
</evidence>
<dbReference type="AlphaFoldDB" id="D0A0X1"/>
<dbReference type="KEGG" id="tbg:TbgDal_X19870"/>
<gene>
    <name evidence="2" type="ORF">TbgDal_X19870</name>
</gene>
<proteinExistence type="predicted"/>
<dbReference type="GeneID" id="23865245"/>
<dbReference type="RefSeq" id="XP_011779143.1">
    <property type="nucleotide sequence ID" value="XM_011780841.1"/>
</dbReference>
<name>D0A0X1_TRYB9</name>
<feature type="compositionally biased region" description="Polar residues" evidence="1">
    <location>
        <begin position="1"/>
        <end position="13"/>
    </location>
</feature>
<dbReference type="EMBL" id="FN554973">
    <property type="protein sequence ID" value="CBH16879.1"/>
    <property type="molecule type" value="Genomic_DNA"/>
</dbReference>
<evidence type="ECO:0000313" key="2">
    <source>
        <dbReference type="EMBL" id="CBH16879.1"/>
    </source>
</evidence>
<feature type="compositionally biased region" description="Basic and acidic residues" evidence="1">
    <location>
        <begin position="86"/>
        <end position="95"/>
    </location>
</feature>
<accession>D0A0X1</accession>
<dbReference type="Proteomes" id="UP000002316">
    <property type="component" value="Chromosome 10"/>
</dbReference>
<feature type="region of interest" description="Disordered" evidence="1">
    <location>
        <begin position="1"/>
        <end position="22"/>
    </location>
</feature>
<feature type="compositionally biased region" description="Basic residues" evidence="1">
    <location>
        <begin position="111"/>
        <end position="120"/>
    </location>
</feature>
<sequence length="162" mass="18656">MKSCPKNPNTNPNHNDRFCNPQCYGKMRPRTRQHKHMSMEVHNENSLLNSRKQTLKTKNYETICGAQPSGIRPLTICPLPPPLMPPKHEFKETAHQQKRSNRQHPSERQTLSKKRKHFQPNKRGVSPTDTHVAFSSSMQKYTAPATTTTATITPINKNKRTY</sequence>
<protein>
    <submittedName>
        <fullName evidence="2">Uncharacterized protein</fullName>
    </submittedName>
</protein>
<evidence type="ECO:0000256" key="1">
    <source>
        <dbReference type="SAM" id="MobiDB-lite"/>
    </source>
</evidence>
<reference evidence="3" key="1">
    <citation type="journal article" date="2010" name="PLoS Negl. Trop. Dis.">
        <title>The genome sequence of Trypanosoma brucei gambiense, causative agent of chronic human african trypanosomiasis.</title>
        <authorList>
            <person name="Jackson A.P."/>
            <person name="Sanders M."/>
            <person name="Berry A."/>
            <person name="McQuillan J."/>
            <person name="Aslett M.A."/>
            <person name="Quail M.A."/>
            <person name="Chukualim B."/>
            <person name="Capewell P."/>
            <person name="MacLeod A."/>
            <person name="Melville S.E."/>
            <person name="Gibson W."/>
            <person name="Barry J.D."/>
            <person name="Berriman M."/>
            <person name="Hertz-Fowler C."/>
        </authorList>
    </citation>
    <scope>NUCLEOTIDE SEQUENCE [LARGE SCALE GENOMIC DNA]</scope>
    <source>
        <strain evidence="3">MHOM/CI/86/DAL972</strain>
    </source>
</reference>
<organism evidence="2 3">
    <name type="scientific">Trypanosoma brucei gambiense (strain MHOM/CI/86/DAL972)</name>
    <dbReference type="NCBI Taxonomy" id="679716"/>
    <lineage>
        <taxon>Eukaryota</taxon>
        <taxon>Discoba</taxon>
        <taxon>Euglenozoa</taxon>
        <taxon>Kinetoplastea</taxon>
        <taxon>Metakinetoplastina</taxon>
        <taxon>Trypanosomatida</taxon>
        <taxon>Trypanosomatidae</taxon>
        <taxon>Trypanosoma</taxon>
    </lineage>
</organism>